<evidence type="ECO:0000313" key="3">
    <source>
        <dbReference type="EMBL" id="KAK9761058.1"/>
    </source>
</evidence>
<organism evidence="3 4">
    <name type="scientific">Basidiobolus ranarum</name>
    <dbReference type="NCBI Taxonomy" id="34480"/>
    <lineage>
        <taxon>Eukaryota</taxon>
        <taxon>Fungi</taxon>
        <taxon>Fungi incertae sedis</taxon>
        <taxon>Zoopagomycota</taxon>
        <taxon>Entomophthoromycotina</taxon>
        <taxon>Basidiobolomycetes</taxon>
        <taxon>Basidiobolales</taxon>
        <taxon>Basidiobolaceae</taxon>
        <taxon>Basidiobolus</taxon>
    </lineage>
</organism>
<dbReference type="InterPro" id="IPR018253">
    <property type="entry name" value="DnaJ_domain_CS"/>
</dbReference>
<feature type="domain" description="J" evidence="2">
    <location>
        <begin position="36"/>
        <end position="104"/>
    </location>
</feature>
<dbReference type="PANTHER" id="PTHR44157:SF1">
    <property type="entry name" value="DNAJ HOMOLOG SUBFAMILY C MEMBER 11"/>
    <property type="match status" value="1"/>
</dbReference>
<dbReference type="CDD" id="cd06257">
    <property type="entry name" value="DnaJ"/>
    <property type="match status" value="1"/>
</dbReference>
<proteinExistence type="predicted"/>
<dbReference type="Pfam" id="PF00226">
    <property type="entry name" value="DnaJ"/>
    <property type="match status" value="1"/>
</dbReference>
<dbReference type="Proteomes" id="UP001479436">
    <property type="component" value="Unassembled WGS sequence"/>
</dbReference>
<keyword evidence="4" id="KW-1185">Reference proteome</keyword>
<evidence type="ECO:0000259" key="2">
    <source>
        <dbReference type="PROSITE" id="PS50076"/>
    </source>
</evidence>
<accession>A0ABR2WHT1</accession>
<dbReference type="InterPro" id="IPR055225">
    <property type="entry name" value="DNAJC11-like_beta-barrel"/>
</dbReference>
<evidence type="ECO:0000313" key="4">
    <source>
        <dbReference type="Proteomes" id="UP001479436"/>
    </source>
</evidence>
<dbReference type="PROSITE" id="PS00636">
    <property type="entry name" value="DNAJ_1"/>
    <property type="match status" value="1"/>
</dbReference>
<dbReference type="PRINTS" id="PR00625">
    <property type="entry name" value="JDOMAIN"/>
</dbReference>
<reference evidence="3 4" key="1">
    <citation type="submission" date="2023-04" db="EMBL/GenBank/DDBJ databases">
        <title>Genome of Basidiobolus ranarum AG-B5.</title>
        <authorList>
            <person name="Stajich J.E."/>
            <person name="Carter-House D."/>
            <person name="Gryganskyi A."/>
        </authorList>
    </citation>
    <scope>NUCLEOTIDE SEQUENCE [LARGE SCALE GENOMIC DNA]</scope>
    <source>
        <strain evidence="3 4">AG-B5</strain>
    </source>
</reference>
<dbReference type="Gene3D" id="1.10.287.110">
    <property type="entry name" value="DnaJ domain"/>
    <property type="match status" value="1"/>
</dbReference>
<name>A0ABR2WHT1_9FUNG</name>
<comment type="caution">
    <text evidence="3">The sequence shown here is derived from an EMBL/GenBank/DDBJ whole genome shotgun (WGS) entry which is preliminary data.</text>
</comment>
<sequence>MDPYLPSEEAHLAFEEEPEEVDLKELENNLQVPKEDYYGILNVTRRATEEEIKDSYRKLCRTFHPDKHTDPELQQIAQSRFQIIQKAYEVLTDPSKRTSYDQYGEEGLKYNSESGTNVNDKKEMEEEEEKMNRKKREEEIESLIKVKSEISVQANATPLFAFQPGPYRDPSLLGRFKQCGVSQLYMKHTLQTNIFEQTQAGVTATMLSRNSFGGGNLTGTLRHTFSGACWGEVSTTVLNPRGLQGRLFYNITSD</sequence>
<dbReference type="InterPro" id="IPR052243">
    <property type="entry name" value="Mito_inner_membrane_organizer"/>
</dbReference>
<dbReference type="PROSITE" id="PS50076">
    <property type="entry name" value="DNAJ_2"/>
    <property type="match status" value="1"/>
</dbReference>
<dbReference type="SUPFAM" id="SSF46565">
    <property type="entry name" value="Chaperone J-domain"/>
    <property type="match status" value="1"/>
</dbReference>
<dbReference type="PANTHER" id="PTHR44157">
    <property type="entry name" value="DNAJ HOMOLOG SUBFAMILY C MEMBER 11"/>
    <property type="match status" value="1"/>
</dbReference>
<protein>
    <recommendedName>
        <fullName evidence="2">J domain-containing protein</fullName>
    </recommendedName>
</protein>
<dbReference type="EMBL" id="JASJQH010001597">
    <property type="protein sequence ID" value="KAK9761058.1"/>
    <property type="molecule type" value="Genomic_DNA"/>
</dbReference>
<dbReference type="SMART" id="SM00271">
    <property type="entry name" value="DnaJ"/>
    <property type="match status" value="1"/>
</dbReference>
<dbReference type="InterPro" id="IPR036869">
    <property type="entry name" value="J_dom_sf"/>
</dbReference>
<feature type="region of interest" description="Disordered" evidence="1">
    <location>
        <begin position="1"/>
        <end position="20"/>
    </location>
</feature>
<gene>
    <name evidence="3" type="ORF">K7432_014342</name>
</gene>
<dbReference type="Pfam" id="PF22774">
    <property type="entry name" value="DNAJC11_beta-barrel"/>
    <property type="match status" value="1"/>
</dbReference>
<evidence type="ECO:0000256" key="1">
    <source>
        <dbReference type="SAM" id="MobiDB-lite"/>
    </source>
</evidence>
<dbReference type="InterPro" id="IPR001623">
    <property type="entry name" value="DnaJ_domain"/>
</dbReference>
<feature type="non-terminal residue" evidence="3">
    <location>
        <position position="254"/>
    </location>
</feature>
<feature type="region of interest" description="Disordered" evidence="1">
    <location>
        <begin position="106"/>
        <end position="135"/>
    </location>
</feature>